<feature type="domain" description="Peptidase M15A C-terminal" evidence="1">
    <location>
        <begin position="6"/>
        <end position="126"/>
    </location>
</feature>
<accession>A0A379PM19</accession>
<evidence type="ECO:0000313" key="3">
    <source>
        <dbReference type="Proteomes" id="UP000254260"/>
    </source>
</evidence>
<name>A0A379PM19_ECTME</name>
<dbReference type="InterPro" id="IPR013230">
    <property type="entry name" value="Peptidase_M15A_C"/>
</dbReference>
<proteinExistence type="predicted"/>
<organism evidence="2 3">
    <name type="scientific">Ectopseudomonas mendocina</name>
    <name type="common">Pseudomonas mendocina</name>
    <dbReference type="NCBI Taxonomy" id="300"/>
    <lineage>
        <taxon>Bacteria</taxon>
        <taxon>Pseudomonadati</taxon>
        <taxon>Pseudomonadota</taxon>
        <taxon>Gammaproteobacteria</taxon>
        <taxon>Pseudomonadales</taxon>
        <taxon>Pseudomonadaceae</taxon>
        <taxon>Ectopseudomonas</taxon>
    </lineage>
</organism>
<evidence type="ECO:0000259" key="1">
    <source>
        <dbReference type="Pfam" id="PF08291"/>
    </source>
</evidence>
<dbReference type="Pfam" id="PF08291">
    <property type="entry name" value="Peptidase_M15_3"/>
    <property type="match status" value="1"/>
</dbReference>
<evidence type="ECO:0000313" key="2">
    <source>
        <dbReference type="EMBL" id="SUE95817.1"/>
    </source>
</evidence>
<dbReference type="EMBL" id="UGUU01000002">
    <property type="protein sequence ID" value="SUE95817.1"/>
    <property type="molecule type" value="Genomic_DNA"/>
</dbReference>
<dbReference type="AlphaFoldDB" id="A0A379PM19"/>
<gene>
    <name evidence="2" type="ORF">NCTC10899_05058</name>
</gene>
<dbReference type="InterPro" id="IPR009045">
    <property type="entry name" value="Zn_M74/Hedgehog-like"/>
</dbReference>
<dbReference type="RefSeq" id="WP_181880462.1">
    <property type="nucleotide sequence ID" value="NZ_UGUU01000002.1"/>
</dbReference>
<dbReference type="Gene3D" id="3.30.1380.10">
    <property type="match status" value="1"/>
</dbReference>
<sequence length="154" mass="17116">MKLTDNFSLSEFEASDTAARLGIDNSVPKELMQNVVDLATWLQMLRNRLTKHLGKPVSIIVSSGYRCPKLNKAIGGSATSSHMSALAADIKVPGVSVDSLFELIRELMWDMPADQVIHEFGRWVHVGLAKAKSRPRNQFLYARKQSGKTVYELA</sequence>
<dbReference type="SUPFAM" id="SSF55166">
    <property type="entry name" value="Hedgehog/DD-peptidase"/>
    <property type="match status" value="1"/>
</dbReference>
<protein>
    <submittedName>
        <fullName evidence="2">Peptidase M15A</fullName>
    </submittedName>
</protein>
<reference evidence="2 3" key="1">
    <citation type="submission" date="2018-06" db="EMBL/GenBank/DDBJ databases">
        <authorList>
            <consortium name="Pathogen Informatics"/>
            <person name="Doyle S."/>
        </authorList>
    </citation>
    <scope>NUCLEOTIDE SEQUENCE [LARGE SCALE GENOMIC DNA]</scope>
    <source>
        <strain evidence="2 3">NCTC10899</strain>
    </source>
</reference>
<dbReference type="Proteomes" id="UP000254260">
    <property type="component" value="Unassembled WGS sequence"/>
</dbReference>